<evidence type="ECO:0000256" key="2">
    <source>
        <dbReference type="ARBA" id="ARBA00023270"/>
    </source>
</evidence>
<dbReference type="PROSITE" id="PS00666">
    <property type="entry name" value="DHDPS_2"/>
    <property type="match status" value="1"/>
</dbReference>
<evidence type="ECO:0000256" key="3">
    <source>
        <dbReference type="PIRSR" id="PIRSR001365-1"/>
    </source>
</evidence>
<dbReference type="InterPro" id="IPR002220">
    <property type="entry name" value="DapA-like"/>
</dbReference>
<keyword evidence="6" id="KW-1185">Reference proteome</keyword>
<organism evidence="5 6">
    <name type="scientific">Halarchaeum salinum</name>
    <dbReference type="NCBI Taxonomy" id="489912"/>
    <lineage>
        <taxon>Archaea</taxon>
        <taxon>Methanobacteriati</taxon>
        <taxon>Methanobacteriota</taxon>
        <taxon>Stenosarchaea group</taxon>
        <taxon>Halobacteria</taxon>
        <taxon>Halobacteriales</taxon>
        <taxon>Halobacteriaceae</taxon>
    </lineage>
</organism>
<dbReference type="PANTHER" id="PTHR12128">
    <property type="entry name" value="DIHYDRODIPICOLINATE SYNTHASE"/>
    <property type="match status" value="1"/>
</dbReference>
<dbReference type="Proteomes" id="UP001500837">
    <property type="component" value="Unassembled WGS sequence"/>
</dbReference>
<dbReference type="EMBL" id="BAAABL010000021">
    <property type="protein sequence ID" value="GAA0292923.1"/>
    <property type="molecule type" value="Genomic_DNA"/>
</dbReference>
<evidence type="ECO:0000313" key="6">
    <source>
        <dbReference type="Proteomes" id="UP001500837"/>
    </source>
</evidence>
<dbReference type="PIRSF" id="PIRSF001365">
    <property type="entry name" value="DHDPS"/>
    <property type="match status" value="1"/>
</dbReference>
<reference evidence="5 6" key="1">
    <citation type="journal article" date="2019" name="Int. J. Syst. Evol. Microbiol.">
        <title>The Global Catalogue of Microorganisms (GCM) 10K type strain sequencing project: providing services to taxonomists for standard genome sequencing and annotation.</title>
        <authorList>
            <consortium name="The Broad Institute Genomics Platform"/>
            <consortium name="The Broad Institute Genome Sequencing Center for Infectious Disease"/>
            <person name="Wu L."/>
            <person name="Ma J."/>
        </authorList>
    </citation>
    <scope>NUCLEOTIDE SEQUENCE [LARGE SCALE GENOMIC DNA]</scope>
    <source>
        <strain evidence="5 6">JCM 16330</strain>
    </source>
</reference>
<feature type="binding site" evidence="4">
    <location>
        <position position="214"/>
    </location>
    <ligand>
        <name>pyruvate</name>
        <dbReference type="ChEBI" id="CHEBI:15361"/>
    </ligand>
</feature>
<feature type="binding site" evidence="4">
    <location>
        <position position="55"/>
    </location>
    <ligand>
        <name>pyruvate</name>
        <dbReference type="ChEBI" id="CHEBI:15361"/>
    </ligand>
</feature>
<dbReference type="CDD" id="cd00408">
    <property type="entry name" value="DHDPS-like"/>
    <property type="match status" value="1"/>
</dbReference>
<gene>
    <name evidence="5" type="primary">dapA_2</name>
    <name evidence="5" type="ORF">GCM10009066_04340</name>
</gene>
<dbReference type="SUPFAM" id="SSF51569">
    <property type="entry name" value="Aldolase"/>
    <property type="match status" value="1"/>
</dbReference>
<dbReference type="PROSITE" id="PS00665">
    <property type="entry name" value="DHDPS_1"/>
    <property type="match status" value="1"/>
</dbReference>
<dbReference type="Pfam" id="PF00701">
    <property type="entry name" value="DHDPS"/>
    <property type="match status" value="1"/>
</dbReference>
<dbReference type="SMART" id="SM01130">
    <property type="entry name" value="DHDPS"/>
    <property type="match status" value="1"/>
</dbReference>
<dbReference type="InterPro" id="IPR020625">
    <property type="entry name" value="Schiff_base-form_aldolases_AS"/>
</dbReference>
<evidence type="ECO:0000256" key="4">
    <source>
        <dbReference type="PIRSR" id="PIRSR001365-2"/>
    </source>
</evidence>
<feature type="active site" description="Schiff-base intermediate with substrate" evidence="3">
    <location>
        <position position="172"/>
    </location>
</feature>
<dbReference type="InterPro" id="IPR020624">
    <property type="entry name" value="Schiff_base-form_aldolases_CS"/>
</dbReference>
<dbReference type="PANTHER" id="PTHR12128:SF66">
    <property type="entry name" value="4-HYDROXY-2-OXOGLUTARATE ALDOLASE, MITOCHONDRIAL"/>
    <property type="match status" value="1"/>
</dbReference>
<accession>A0AAV3S3W1</accession>
<evidence type="ECO:0000256" key="1">
    <source>
        <dbReference type="ARBA" id="ARBA00023239"/>
    </source>
</evidence>
<protein>
    <submittedName>
        <fullName evidence="5">4-hydroxy-tetrahydrodipicolinate synthase</fullName>
    </submittedName>
</protein>
<keyword evidence="2" id="KW-0704">Schiff base</keyword>
<dbReference type="InterPro" id="IPR013785">
    <property type="entry name" value="Aldolase_TIM"/>
</dbReference>
<sequence>MVPAAERTTMTDTRVHCPLVTPMTADGSIDVDALDTVTRGVLDAGLDGLVPCGTTGEFASLTRAENRTVLERVRAVAGDDTTLIAGAGATSVPDTVDALTAAAEVGADAGLVVVPYFHTANAADGNARFLRRVADRSPLPLYLYNIPACTGSEIPVETVAELADRDDVLGLKDSSGDFGYFTDVLATTPDDFAVYQGVDGQLVPAGLMEATGGINALSNAVPEVFAAVRDALNKGDDARARELHTDALTPLFAFCADHGFAPATKAALAARGRIDDAAVRPPLVELDEGARAAVAAAVDDALALVD</sequence>
<dbReference type="GO" id="GO:0008675">
    <property type="term" value="F:2-dehydro-3-deoxy-phosphogluconate aldolase activity"/>
    <property type="evidence" value="ECO:0007669"/>
    <property type="project" value="UniProtKB-ARBA"/>
</dbReference>
<name>A0AAV3S3W1_9EURY</name>
<dbReference type="GO" id="GO:0008840">
    <property type="term" value="F:4-hydroxy-tetrahydrodipicolinate synthase activity"/>
    <property type="evidence" value="ECO:0007669"/>
    <property type="project" value="TreeGrafter"/>
</dbReference>
<dbReference type="AlphaFoldDB" id="A0AAV3S3W1"/>
<proteinExistence type="predicted"/>
<keyword evidence="1" id="KW-0456">Lyase</keyword>
<evidence type="ECO:0000313" key="5">
    <source>
        <dbReference type="EMBL" id="GAA0292923.1"/>
    </source>
</evidence>
<dbReference type="Gene3D" id="3.20.20.70">
    <property type="entry name" value="Aldolase class I"/>
    <property type="match status" value="1"/>
</dbReference>
<dbReference type="GO" id="GO:0044281">
    <property type="term" value="P:small molecule metabolic process"/>
    <property type="evidence" value="ECO:0007669"/>
    <property type="project" value="UniProtKB-ARBA"/>
</dbReference>
<feature type="active site" description="Proton donor/acceptor" evidence="3">
    <location>
        <position position="144"/>
    </location>
</feature>
<dbReference type="PRINTS" id="PR00146">
    <property type="entry name" value="DHPICSNTHASE"/>
</dbReference>
<comment type="caution">
    <text evidence="5">The sequence shown here is derived from an EMBL/GenBank/DDBJ whole genome shotgun (WGS) entry which is preliminary data.</text>
</comment>